<evidence type="ECO:0000259" key="1">
    <source>
        <dbReference type="Pfam" id="PF17900"/>
    </source>
</evidence>
<dbReference type="WBParaSite" id="ASIM_0000390401-mRNA-1">
    <property type="protein sequence ID" value="ASIM_0000390401-mRNA-1"/>
    <property type="gene ID" value="ASIM_0000390401"/>
</dbReference>
<dbReference type="SUPFAM" id="SSF63737">
    <property type="entry name" value="Leukotriene A4 hydrolase N-terminal domain"/>
    <property type="match status" value="1"/>
</dbReference>
<reference evidence="2 3" key="2">
    <citation type="submission" date="2018-11" db="EMBL/GenBank/DDBJ databases">
        <authorList>
            <consortium name="Pathogen Informatics"/>
        </authorList>
    </citation>
    <scope>NUCLEOTIDE SEQUENCE [LARGE SCALE GENOMIC DNA]</scope>
</reference>
<feature type="domain" description="Aminopeptidase N-like N-terminal" evidence="1">
    <location>
        <begin position="11"/>
        <end position="129"/>
    </location>
</feature>
<dbReference type="Gene3D" id="3.30.2010.30">
    <property type="match status" value="1"/>
</dbReference>
<dbReference type="GO" id="GO:0016020">
    <property type="term" value="C:membrane"/>
    <property type="evidence" value="ECO:0007669"/>
    <property type="project" value="TreeGrafter"/>
</dbReference>
<dbReference type="GO" id="GO:0005737">
    <property type="term" value="C:cytoplasm"/>
    <property type="evidence" value="ECO:0007669"/>
    <property type="project" value="TreeGrafter"/>
</dbReference>
<evidence type="ECO:0000313" key="4">
    <source>
        <dbReference type="WBParaSite" id="ASIM_0000390401-mRNA-1"/>
    </source>
</evidence>
<dbReference type="InterPro" id="IPR001930">
    <property type="entry name" value="Peptidase_M1"/>
</dbReference>
<dbReference type="InterPro" id="IPR042097">
    <property type="entry name" value="Aminopeptidase_N-like_N_sf"/>
</dbReference>
<dbReference type="GO" id="GO:0008270">
    <property type="term" value="F:zinc ion binding"/>
    <property type="evidence" value="ECO:0007669"/>
    <property type="project" value="TreeGrafter"/>
</dbReference>
<evidence type="ECO:0000313" key="3">
    <source>
        <dbReference type="Proteomes" id="UP000267096"/>
    </source>
</evidence>
<dbReference type="Gene3D" id="2.60.40.1730">
    <property type="entry name" value="tricorn interacting facor f3 domain"/>
    <property type="match status" value="1"/>
</dbReference>
<dbReference type="Pfam" id="PF17900">
    <property type="entry name" value="Peptidase_M1_N"/>
    <property type="match status" value="1"/>
</dbReference>
<accession>A0A0M3J8J9</accession>
<dbReference type="GO" id="GO:0006508">
    <property type="term" value="P:proteolysis"/>
    <property type="evidence" value="ECO:0007669"/>
    <property type="project" value="InterPro"/>
</dbReference>
<dbReference type="InterPro" id="IPR045357">
    <property type="entry name" value="Aminopeptidase_N-like_N"/>
</dbReference>
<name>A0A0M3J8J9_ANISI</name>
<organism evidence="4">
    <name type="scientific">Anisakis simplex</name>
    <name type="common">Herring worm</name>
    <dbReference type="NCBI Taxonomy" id="6269"/>
    <lineage>
        <taxon>Eukaryota</taxon>
        <taxon>Metazoa</taxon>
        <taxon>Ecdysozoa</taxon>
        <taxon>Nematoda</taxon>
        <taxon>Chromadorea</taxon>
        <taxon>Rhabditida</taxon>
        <taxon>Spirurina</taxon>
        <taxon>Ascaridomorpha</taxon>
        <taxon>Ascaridoidea</taxon>
        <taxon>Anisakidae</taxon>
        <taxon>Anisakis</taxon>
        <taxon>Anisakis simplex complex</taxon>
    </lineage>
</organism>
<dbReference type="OrthoDB" id="5861967at2759"/>
<evidence type="ECO:0000313" key="2">
    <source>
        <dbReference type="EMBL" id="VDK22217.1"/>
    </source>
</evidence>
<gene>
    <name evidence="2" type="ORF">ASIM_LOCUS3734</name>
</gene>
<protein>
    <submittedName>
        <fullName evidence="4">Peptidase_M1_N domain-containing protein</fullName>
    </submittedName>
</protein>
<dbReference type="PANTHER" id="PTHR11533:SF293">
    <property type="entry name" value="AMINOPEPTIDASE-2-RELATED"/>
    <property type="match status" value="1"/>
</dbReference>
<reference evidence="4" key="1">
    <citation type="submission" date="2017-02" db="UniProtKB">
        <authorList>
            <consortium name="WormBaseParasite"/>
        </authorList>
    </citation>
    <scope>IDENTIFICATION</scope>
</reference>
<proteinExistence type="predicted"/>
<dbReference type="PANTHER" id="PTHR11533">
    <property type="entry name" value="PROTEASE M1 ZINC METALLOPROTEASE"/>
    <property type="match status" value="1"/>
</dbReference>
<dbReference type="PRINTS" id="PR00756">
    <property type="entry name" value="ALADIPTASE"/>
</dbReference>
<dbReference type="GO" id="GO:0043171">
    <property type="term" value="P:peptide catabolic process"/>
    <property type="evidence" value="ECO:0007669"/>
    <property type="project" value="TreeGrafter"/>
</dbReference>
<dbReference type="GO" id="GO:0042277">
    <property type="term" value="F:peptide binding"/>
    <property type="evidence" value="ECO:0007669"/>
    <property type="project" value="TreeGrafter"/>
</dbReference>
<dbReference type="GO" id="GO:0070006">
    <property type="term" value="F:metalloaminopeptidase activity"/>
    <property type="evidence" value="ECO:0007669"/>
    <property type="project" value="TreeGrafter"/>
</dbReference>
<dbReference type="Proteomes" id="UP000267096">
    <property type="component" value="Unassembled WGS sequence"/>
</dbReference>
<sequence>MNAHNLIPAFLTLKTRAPLTAGSNWTLWIKYTGFVWGVPSKGVYTNTNYFEFNNKKAWIFSTYFESGPSARSLVPCFDEPDYKARWQMTLEHPADMIALGNMPDQGFTIQADGWARTSFLPTPPMSSYLLAIASGHFASLEGVSETGVLVRLWSWTGMEIYAGTALKVVSSQVDFMSTYFKFPYPLPKL</sequence>
<keyword evidence="3" id="KW-1185">Reference proteome</keyword>
<dbReference type="EMBL" id="UYRR01006003">
    <property type="protein sequence ID" value="VDK22217.1"/>
    <property type="molecule type" value="Genomic_DNA"/>
</dbReference>
<dbReference type="GO" id="GO:0005615">
    <property type="term" value="C:extracellular space"/>
    <property type="evidence" value="ECO:0007669"/>
    <property type="project" value="TreeGrafter"/>
</dbReference>
<dbReference type="InterPro" id="IPR050344">
    <property type="entry name" value="Peptidase_M1_aminopeptidases"/>
</dbReference>
<dbReference type="AlphaFoldDB" id="A0A0M3J8J9"/>